<evidence type="ECO:0000256" key="5">
    <source>
        <dbReference type="ARBA" id="ARBA00022598"/>
    </source>
</evidence>
<keyword evidence="7 12" id="KW-0547">Nucleotide-binding</keyword>
<feature type="short sequence motif" description="'KMSKS' region" evidence="12">
    <location>
        <begin position="265"/>
        <end position="269"/>
    </location>
</feature>
<feature type="binding site" evidence="12">
    <location>
        <position position="27"/>
    </location>
    <ligand>
        <name>Zn(2+)</name>
        <dbReference type="ChEBI" id="CHEBI:29105"/>
    </ligand>
</feature>
<dbReference type="SMART" id="SM00840">
    <property type="entry name" value="DALR_2"/>
    <property type="match status" value="1"/>
</dbReference>
<dbReference type="InterPro" id="IPR015273">
    <property type="entry name" value="Cys-tRNA-synt_Ia_DALR"/>
</dbReference>
<dbReference type="AlphaFoldDB" id="A0A0R2T6G6"/>
<evidence type="ECO:0000256" key="7">
    <source>
        <dbReference type="ARBA" id="ARBA00022741"/>
    </source>
</evidence>
<reference evidence="14 15" key="1">
    <citation type="submission" date="2015-10" db="EMBL/GenBank/DDBJ databases">
        <title>Metagenome-Assembled Genomes uncover a global brackish microbiome.</title>
        <authorList>
            <person name="Hugerth L.W."/>
            <person name="Larsson J."/>
            <person name="Alneberg J."/>
            <person name="Lindh M.V."/>
            <person name="Legrand C."/>
            <person name="Pinhassi J."/>
            <person name="Andersson A.F."/>
        </authorList>
    </citation>
    <scope>NUCLEOTIDE SEQUENCE [LARGE SCALE GENOMIC DNA]</scope>
    <source>
        <strain evidence="14">BACL22 MAG-120619-bin3</strain>
    </source>
</reference>
<keyword evidence="6 12" id="KW-0479">Metal-binding</keyword>
<dbReference type="Gene3D" id="1.20.120.1910">
    <property type="entry name" value="Cysteine-tRNA ligase, C-terminal anti-codon recognition domain"/>
    <property type="match status" value="1"/>
</dbReference>
<dbReference type="SUPFAM" id="SSF52374">
    <property type="entry name" value="Nucleotidylyl transferase"/>
    <property type="match status" value="1"/>
</dbReference>
<evidence type="ECO:0000256" key="4">
    <source>
        <dbReference type="ARBA" id="ARBA00022490"/>
    </source>
</evidence>
<dbReference type="CDD" id="cd00672">
    <property type="entry name" value="CysRS_core"/>
    <property type="match status" value="1"/>
</dbReference>
<dbReference type="Gene3D" id="3.40.50.620">
    <property type="entry name" value="HUPs"/>
    <property type="match status" value="1"/>
</dbReference>
<accession>A0A0R2T6G6</accession>
<organism evidence="14 15">
    <name type="scientific">OM182 bacterium BACL3 MAG-120619-bin3</name>
    <dbReference type="NCBI Taxonomy" id="1655593"/>
    <lineage>
        <taxon>Bacteria</taxon>
        <taxon>Pseudomonadati</taxon>
        <taxon>Pseudomonadota</taxon>
        <taxon>Gammaproteobacteria</taxon>
        <taxon>OMG group</taxon>
        <taxon>OM182 clade</taxon>
    </lineage>
</organism>
<comment type="subunit">
    <text evidence="3 12">Monomer.</text>
</comment>
<keyword evidence="8 12" id="KW-0862">Zinc</keyword>
<dbReference type="PANTHER" id="PTHR10890">
    <property type="entry name" value="CYSTEINYL-TRNA SYNTHETASE"/>
    <property type="match status" value="1"/>
</dbReference>
<comment type="catalytic activity">
    <reaction evidence="12">
        <text>tRNA(Cys) + L-cysteine + ATP = L-cysteinyl-tRNA(Cys) + AMP + diphosphate</text>
        <dbReference type="Rhea" id="RHEA:17773"/>
        <dbReference type="Rhea" id="RHEA-COMP:9661"/>
        <dbReference type="Rhea" id="RHEA-COMP:9679"/>
        <dbReference type="ChEBI" id="CHEBI:30616"/>
        <dbReference type="ChEBI" id="CHEBI:33019"/>
        <dbReference type="ChEBI" id="CHEBI:35235"/>
        <dbReference type="ChEBI" id="CHEBI:78442"/>
        <dbReference type="ChEBI" id="CHEBI:78517"/>
        <dbReference type="ChEBI" id="CHEBI:456215"/>
        <dbReference type="EC" id="6.1.1.16"/>
    </reaction>
</comment>
<dbReference type="GO" id="GO:0005524">
    <property type="term" value="F:ATP binding"/>
    <property type="evidence" value="ECO:0007669"/>
    <property type="project" value="UniProtKB-UniRule"/>
</dbReference>
<evidence type="ECO:0000256" key="9">
    <source>
        <dbReference type="ARBA" id="ARBA00022840"/>
    </source>
</evidence>
<dbReference type="HAMAP" id="MF_00041">
    <property type="entry name" value="Cys_tRNA_synth"/>
    <property type="match status" value="1"/>
</dbReference>
<sequence length="466" mass="51939">MKIYNSFTQTKEEFVPRETGKVGIYVCGITTYDYLHLGHARMLVAFDIVTRYLRSQGLTVEYVRNITDIDDKIINRAKENGEVFTDLTTRFIDAMHEDEAALGVLPPDQEPRATGHIGEIVALIQTLIEKDNAYPAANGDVYFSVSSFADYGKLSKKKMDELLDGARIDIGELKRDPRDFVLWKRAEEGGVGWDSPWGYGRPGWHIECSAMSSCCLGDTFDIHGGGSDLLFPHHENEIAQSEAATGAKFANLWMHNGPLRIDNEKMSKSLGNFFTVREVLKVYDAEVLRHLLIASHYRSAINYSEQSLQQSESTLERFYNALKGLDTAGAKTLTNSRFEKAFIAAMDDDFNTAEAFAVLMDVVKEINRLKGEGETEAESANQLGALLVRLGSVLGVLQRTPEDFLRRGMDESIDAAHIEALIAAREQARADKHWAEADRIRDELAALHVVVEDGARGGSGWRIEAP</sequence>
<feature type="binding site" evidence="12">
    <location>
        <position position="233"/>
    </location>
    <ligand>
        <name>Zn(2+)</name>
        <dbReference type="ChEBI" id="CHEBI:29105"/>
    </ligand>
</feature>
<comment type="cofactor">
    <cofactor evidence="12">
        <name>Zn(2+)</name>
        <dbReference type="ChEBI" id="CHEBI:29105"/>
    </cofactor>
    <text evidence="12">Binds 1 zinc ion per subunit.</text>
</comment>
<dbReference type="InterPro" id="IPR009080">
    <property type="entry name" value="tRNAsynth_Ia_anticodon-bd"/>
</dbReference>
<protein>
    <recommendedName>
        <fullName evidence="12">Cysteine--tRNA ligase</fullName>
        <ecNumber evidence="12">6.1.1.16</ecNumber>
    </recommendedName>
    <alternativeName>
        <fullName evidence="12">Cysteinyl-tRNA synthetase</fullName>
        <shortName evidence="12">CysRS</shortName>
    </alternativeName>
</protein>
<evidence type="ECO:0000256" key="3">
    <source>
        <dbReference type="ARBA" id="ARBA00011245"/>
    </source>
</evidence>
<keyword evidence="9 12" id="KW-0067">ATP-binding</keyword>
<evidence type="ECO:0000313" key="15">
    <source>
        <dbReference type="Proteomes" id="UP000051242"/>
    </source>
</evidence>
<evidence type="ECO:0000313" key="14">
    <source>
        <dbReference type="EMBL" id="KRO80499.1"/>
    </source>
</evidence>
<dbReference type="SUPFAM" id="SSF47323">
    <property type="entry name" value="Anticodon-binding domain of a subclass of class I aminoacyl-tRNA synthetases"/>
    <property type="match status" value="1"/>
</dbReference>
<keyword evidence="5 12" id="KW-0436">Ligase</keyword>
<dbReference type="GO" id="GO:0008270">
    <property type="term" value="F:zinc ion binding"/>
    <property type="evidence" value="ECO:0007669"/>
    <property type="project" value="UniProtKB-UniRule"/>
</dbReference>
<feature type="binding site" evidence="12">
    <location>
        <position position="237"/>
    </location>
    <ligand>
        <name>Zn(2+)</name>
        <dbReference type="ChEBI" id="CHEBI:29105"/>
    </ligand>
</feature>
<feature type="short sequence motif" description="'HIGH' region" evidence="12">
    <location>
        <begin position="29"/>
        <end position="39"/>
    </location>
</feature>
<dbReference type="Pfam" id="PF09190">
    <property type="entry name" value="DALR_2"/>
    <property type="match status" value="1"/>
</dbReference>
<dbReference type="EC" id="6.1.1.16" evidence="12"/>
<comment type="caution">
    <text evidence="14">The sequence shown here is derived from an EMBL/GenBank/DDBJ whole genome shotgun (WGS) entry which is preliminary data.</text>
</comment>
<dbReference type="InterPro" id="IPR014729">
    <property type="entry name" value="Rossmann-like_a/b/a_fold"/>
</dbReference>
<evidence type="ECO:0000256" key="11">
    <source>
        <dbReference type="ARBA" id="ARBA00023146"/>
    </source>
</evidence>
<dbReference type="FunFam" id="3.40.50.620:FF:000009">
    <property type="entry name" value="Cysteine--tRNA ligase"/>
    <property type="match status" value="1"/>
</dbReference>
<dbReference type="Pfam" id="PF23493">
    <property type="entry name" value="CysS_C"/>
    <property type="match status" value="1"/>
</dbReference>
<dbReference type="NCBIfam" id="TIGR00435">
    <property type="entry name" value="cysS"/>
    <property type="match status" value="1"/>
</dbReference>
<feature type="binding site" evidence="12">
    <location>
        <position position="208"/>
    </location>
    <ligand>
        <name>Zn(2+)</name>
        <dbReference type="ChEBI" id="CHEBI:29105"/>
    </ligand>
</feature>
<evidence type="ECO:0000256" key="12">
    <source>
        <dbReference type="HAMAP-Rule" id="MF_00041"/>
    </source>
</evidence>
<gene>
    <name evidence="12" type="primary">cysS</name>
    <name evidence="14" type="ORF">ABR85_07925</name>
</gene>
<comment type="subcellular location">
    <subcellularLocation>
        <location evidence="1 12">Cytoplasm</location>
    </subcellularLocation>
</comment>
<dbReference type="PRINTS" id="PR00983">
    <property type="entry name" value="TRNASYNTHCYS"/>
</dbReference>
<keyword evidence="11 12" id="KW-0030">Aminoacyl-tRNA synthetase</keyword>
<dbReference type="InterPro" id="IPR056411">
    <property type="entry name" value="CysS_C"/>
</dbReference>
<comment type="similarity">
    <text evidence="2 12">Belongs to the class-I aminoacyl-tRNA synthetase family.</text>
</comment>
<dbReference type="GO" id="GO:0005829">
    <property type="term" value="C:cytosol"/>
    <property type="evidence" value="ECO:0007669"/>
    <property type="project" value="TreeGrafter"/>
</dbReference>
<dbReference type="Pfam" id="PF01406">
    <property type="entry name" value="tRNA-synt_1e"/>
    <property type="match status" value="1"/>
</dbReference>
<proteinExistence type="inferred from homology"/>
<evidence type="ECO:0000256" key="8">
    <source>
        <dbReference type="ARBA" id="ARBA00022833"/>
    </source>
</evidence>
<evidence type="ECO:0000256" key="10">
    <source>
        <dbReference type="ARBA" id="ARBA00022917"/>
    </source>
</evidence>
<dbReference type="Proteomes" id="UP000051242">
    <property type="component" value="Unassembled WGS sequence"/>
</dbReference>
<evidence type="ECO:0000256" key="2">
    <source>
        <dbReference type="ARBA" id="ARBA00005594"/>
    </source>
</evidence>
<dbReference type="InterPro" id="IPR015803">
    <property type="entry name" value="Cys-tRNA-ligase"/>
</dbReference>
<dbReference type="GO" id="GO:0006423">
    <property type="term" value="P:cysteinyl-tRNA aminoacylation"/>
    <property type="evidence" value="ECO:0007669"/>
    <property type="project" value="UniProtKB-UniRule"/>
</dbReference>
<evidence type="ECO:0000256" key="6">
    <source>
        <dbReference type="ARBA" id="ARBA00022723"/>
    </source>
</evidence>
<name>A0A0R2T6G6_9GAMM</name>
<keyword evidence="4 12" id="KW-0963">Cytoplasm</keyword>
<dbReference type="PANTHER" id="PTHR10890:SF3">
    <property type="entry name" value="CYSTEINE--TRNA LIGASE, CYTOPLASMIC"/>
    <property type="match status" value="1"/>
</dbReference>
<dbReference type="CDD" id="cd07963">
    <property type="entry name" value="Anticodon_Ia_Cys"/>
    <property type="match status" value="1"/>
</dbReference>
<dbReference type="GO" id="GO:0004817">
    <property type="term" value="F:cysteine-tRNA ligase activity"/>
    <property type="evidence" value="ECO:0007669"/>
    <property type="project" value="UniProtKB-UniRule"/>
</dbReference>
<evidence type="ECO:0000256" key="1">
    <source>
        <dbReference type="ARBA" id="ARBA00004496"/>
    </source>
</evidence>
<keyword evidence="10 12" id="KW-0648">Protein biosynthesis</keyword>
<feature type="domain" description="Cysteinyl-tRNA synthetase class Ia DALR" evidence="13">
    <location>
        <begin position="341"/>
        <end position="405"/>
    </location>
</feature>
<dbReference type="InterPro" id="IPR032678">
    <property type="entry name" value="tRNA-synt_1_cat_dom"/>
</dbReference>
<dbReference type="InterPro" id="IPR024909">
    <property type="entry name" value="Cys-tRNA/MSH_ligase"/>
</dbReference>
<evidence type="ECO:0000259" key="13">
    <source>
        <dbReference type="SMART" id="SM00840"/>
    </source>
</evidence>
<feature type="binding site" evidence="12">
    <location>
        <position position="268"/>
    </location>
    <ligand>
        <name>ATP</name>
        <dbReference type="ChEBI" id="CHEBI:30616"/>
    </ligand>
</feature>
<dbReference type="EMBL" id="LICD01000105">
    <property type="protein sequence ID" value="KRO80499.1"/>
    <property type="molecule type" value="Genomic_DNA"/>
</dbReference>